<keyword evidence="3" id="KW-0963">Cytoplasm</keyword>
<dbReference type="GO" id="GO:0009401">
    <property type="term" value="P:phosphoenolpyruvate-dependent sugar phosphotransferase system"/>
    <property type="evidence" value="ECO:0007669"/>
    <property type="project" value="UniProtKB-KW"/>
</dbReference>
<feature type="domain" description="PTS EIIA type-2" evidence="11">
    <location>
        <begin position="9"/>
        <end position="155"/>
    </location>
</feature>
<keyword evidence="5" id="KW-0808">Transferase</keyword>
<dbReference type="PANTHER" id="PTHR36203">
    <property type="entry name" value="ASCORBATE-SPECIFIC PTS SYSTEM EIIA COMPONENT"/>
    <property type="match status" value="1"/>
</dbReference>
<proteinExistence type="predicted"/>
<accession>A0A6A0BAK9</accession>
<keyword evidence="2" id="KW-0813">Transport</keyword>
<evidence type="ECO:0000259" key="11">
    <source>
        <dbReference type="PROSITE" id="PS51094"/>
    </source>
</evidence>
<evidence type="ECO:0000256" key="10">
    <source>
        <dbReference type="ARBA" id="ARBA00042072"/>
    </source>
</evidence>
<protein>
    <recommendedName>
        <fullName evidence="9">Ascorbate-specific PTS system EIIA component</fullName>
    </recommendedName>
    <alternativeName>
        <fullName evidence="10">Ascorbate-specific phosphotransferase enzyme IIA component</fullName>
    </alternativeName>
</protein>
<dbReference type="CDD" id="cd00211">
    <property type="entry name" value="PTS_IIA_fru"/>
    <property type="match status" value="1"/>
</dbReference>
<dbReference type="Proteomes" id="UP000480303">
    <property type="component" value="Unassembled WGS sequence"/>
</dbReference>
<organism evidence="12 13">
    <name type="scientific">Pseudolactococcus hodotermopsidis</name>
    <dbReference type="NCBI Taxonomy" id="2709157"/>
    <lineage>
        <taxon>Bacteria</taxon>
        <taxon>Bacillati</taxon>
        <taxon>Bacillota</taxon>
        <taxon>Bacilli</taxon>
        <taxon>Lactobacillales</taxon>
        <taxon>Streptococcaceae</taxon>
        <taxon>Pseudolactococcus</taxon>
    </lineage>
</organism>
<reference evidence="12 13" key="1">
    <citation type="submission" date="2020-02" db="EMBL/GenBank/DDBJ databases">
        <title>Draft genome sequence of Lactococcus sp. Hs30E4-3.</title>
        <authorList>
            <person name="Noda S."/>
            <person name="Yuki M."/>
            <person name="Ohkuma M."/>
        </authorList>
    </citation>
    <scope>NUCLEOTIDE SEQUENCE [LARGE SCALE GENOMIC DNA]</scope>
    <source>
        <strain evidence="12 13">Hs30E4-3</strain>
    </source>
</reference>
<dbReference type="PROSITE" id="PS51094">
    <property type="entry name" value="PTS_EIIA_TYPE_2"/>
    <property type="match status" value="1"/>
</dbReference>
<evidence type="ECO:0000256" key="1">
    <source>
        <dbReference type="ARBA" id="ARBA00004496"/>
    </source>
</evidence>
<evidence type="ECO:0000256" key="5">
    <source>
        <dbReference type="ARBA" id="ARBA00022679"/>
    </source>
</evidence>
<dbReference type="AlphaFoldDB" id="A0A6A0BAK9"/>
<keyword evidence="4" id="KW-0597">Phosphoprotein</keyword>
<evidence type="ECO:0000313" key="12">
    <source>
        <dbReference type="EMBL" id="GFH42440.1"/>
    </source>
</evidence>
<evidence type="ECO:0000256" key="2">
    <source>
        <dbReference type="ARBA" id="ARBA00022448"/>
    </source>
</evidence>
<evidence type="ECO:0000256" key="7">
    <source>
        <dbReference type="ARBA" id="ARBA00022777"/>
    </source>
</evidence>
<evidence type="ECO:0000256" key="6">
    <source>
        <dbReference type="ARBA" id="ARBA00022683"/>
    </source>
</evidence>
<gene>
    <name evidence="12" type="ORF">Hs30E_09910</name>
</gene>
<dbReference type="GO" id="GO:0005737">
    <property type="term" value="C:cytoplasm"/>
    <property type="evidence" value="ECO:0007669"/>
    <property type="project" value="UniProtKB-SubCell"/>
</dbReference>
<keyword evidence="6" id="KW-0598">Phosphotransferase system</keyword>
<dbReference type="PANTHER" id="PTHR36203:SF1">
    <property type="entry name" value="ASCORBATE-SPECIFIC PTS SYSTEM EIIA COMPONENT"/>
    <property type="match status" value="1"/>
</dbReference>
<dbReference type="InterPro" id="IPR051351">
    <property type="entry name" value="Ascorbate-PTS_EIIA_comp"/>
</dbReference>
<comment type="caution">
    <text evidence="12">The sequence shown here is derived from an EMBL/GenBank/DDBJ whole genome shotgun (WGS) entry which is preliminary data.</text>
</comment>
<keyword evidence="13" id="KW-1185">Reference proteome</keyword>
<evidence type="ECO:0000256" key="3">
    <source>
        <dbReference type="ARBA" id="ARBA00022490"/>
    </source>
</evidence>
<dbReference type="InterPro" id="IPR002178">
    <property type="entry name" value="PTS_EIIA_type-2_dom"/>
</dbReference>
<dbReference type="EMBL" id="BLLI01000024">
    <property type="protein sequence ID" value="GFH42440.1"/>
    <property type="molecule type" value="Genomic_DNA"/>
</dbReference>
<evidence type="ECO:0000256" key="9">
    <source>
        <dbReference type="ARBA" id="ARBA00041175"/>
    </source>
</evidence>
<comment type="function">
    <text evidence="8">The phosphoenolpyruvate-dependent sugar phosphotransferase system (sugar PTS), a major carbohydrate active transport system, catalyzes the phosphorylation of incoming sugar substrates concomitantly with their translocation across the cell membrane. The enzyme II UlaABC PTS system is involved in ascorbate transport.</text>
</comment>
<dbReference type="SUPFAM" id="SSF55804">
    <property type="entry name" value="Phoshotransferase/anion transport protein"/>
    <property type="match status" value="1"/>
</dbReference>
<dbReference type="Pfam" id="PF00359">
    <property type="entry name" value="PTS_EIIA_2"/>
    <property type="match status" value="1"/>
</dbReference>
<comment type="subcellular location">
    <subcellularLocation>
        <location evidence="1">Cytoplasm</location>
    </subcellularLocation>
</comment>
<evidence type="ECO:0000256" key="4">
    <source>
        <dbReference type="ARBA" id="ARBA00022553"/>
    </source>
</evidence>
<dbReference type="GO" id="GO:0016301">
    <property type="term" value="F:kinase activity"/>
    <property type="evidence" value="ECO:0007669"/>
    <property type="project" value="UniProtKB-KW"/>
</dbReference>
<evidence type="ECO:0000256" key="8">
    <source>
        <dbReference type="ARBA" id="ARBA00037387"/>
    </source>
</evidence>
<evidence type="ECO:0000313" key="13">
    <source>
        <dbReference type="Proteomes" id="UP000480303"/>
    </source>
</evidence>
<dbReference type="InterPro" id="IPR016152">
    <property type="entry name" value="PTrfase/Anion_transptr"/>
</dbReference>
<sequence>MQGTEMLTYFRDKDLVRISDKQPANWEEAIRISCENLIEKELIDGVYVDEVVEAVRQYGPYIVIVPGVAMPHSTAKSAGVFGTAIAFTKFHDKIYFEAGNEEKQAKLFFTLAAKNPDEHMANIAALSDLLMTDGVIESLEMIESLADFEALVEKVK</sequence>
<dbReference type="Gene3D" id="3.40.930.10">
    <property type="entry name" value="Mannitol-specific EII, Chain A"/>
    <property type="match status" value="1"/>
</dbReference>
<name>A0A6A0BAK9_9LACT</name>
<keyword evidence="7" id="KW-0418">Kinase</keyword>